<dbReference type="AlphaFoldDB" id="A0A4P9VN77"/>
<reference evidence="4 5" key="1">
    <citation type="submission" date="2017-04" db="EMBL/GenBank/DDBJ databases">
        <title>Draft genome sequence of Zooshikella ganghwensis VG4 isolated from Red Sea sediments.</title>
        <authorList>
            <person name="Rehman Z."/>
            <person name="Alam I."/>
            <person name="Kamau A."/>
            <person name="Bajic V."/>
            <person name="Leiknes T."/>
        </authorList>
    </citation>
    <scope>NUCLEOTIDE SEQUENCE [LARGE SCALE GENOMIC DNA]</scope>
    <source>
        <strain evidence="4 5">VG4</strain>
    </source>
</reference>
<dbReference type="PANTHER" id="PTHR34216">
    <property type="match status" value="1"/>
</dbReference>
<dbReference type="InterPro" id="IPR051398">
    <property type="entry name" value="Polysacch_Deacetylase"/>
</dbReference>
<dbReference type="RefSeq" id="WP_094787954.1">
    <property type="nucleotide sequence ID" value="NZ_NDXW01000001.1"/>
</dbReference>
<keyword evidence="2" id="KW-0732">Signal</keyword>
<evidence type="ECO:0000256" key="1">
    <source>
        <dbReference type="ARBA" id="ARBA00004613"/>
    </source>
</evidence>
<dbReference type="GO" id="GO:0016810">
    <property type="term" value="F:hydrolase activity, acting on carbon-nitrogen (but not peptide) bonds"/>
    <property type="evidence" value="ECO:0007669"/>
    <property type="project" value="InterPro"/>
</dbReference>
<evidence type="ECO:0000259" key="3">
    <source>
        <dbReference type="Pfam" id="PF01522"/>
    </source>
</evidence>
<dbReference type="CDD" id="cd10918">
    <property type="entry name" value="CE4_NodB_like_5s_6s"/>
    <property type="match status" value="1"/>
</dbReference>
<comment type="subcellular location">
    <subcellularLocation>
        <location evidence="1">Secreted</location>
    </subcellularLocation>
</comment>
<protein>
    <recommendedName>
        <fullName evidence="3">NodB homology domain-containing protein</fullName>
    </recommendedName>
</protein>
<gene>
    <name evidence="4" type="ORF">B9G39_16465</name>
</gene>
<name>A0A4P9VN77_9GAMM</name>
<dbReference type="Gene3D" id="3.20.20.370">
    <property type="entry name" value="Glycoside hydrolase/deacetylase"/>
    <property type="match status" value="1"/>
</dbReference>
<accession>A0A4P9VN77</accession>
<proteinExistence type="predicted"/>
<dbReference type="Proteomes" id="UP000257039">
    <property type="component" value="Unassembled WGS sequence"/>
</dbReference>
<evidence type="ECO:0000313" key="5">
    <source>
        <dbReference type="Proteomes" id="UP000257039"/>
    </source>
</evidence>
<dbReference type="GO" id="GO:0005576">
    <property type="term" value="C:extracellular region"/>
    <property type="evidence" value="ECO:0007669"/>
    <property type="project" value="UniProtKB-SubCell"/>
</dbReference>
<evidence type="ECO:0000313" key="4">
    <source>
        <dbReference type="EMBL" id="RDH44898.1"/>
    </source>
</evidence>
<dbReference type="Pfam" id="PF01522">
    <property type="entry name" value="Polysacc_deac_1"/>
    <property type="match status" value="1"/>
</dbReference>
<evidence type="ECO:0000256" key="2">
    <source>
        <dbReference type="ARBA" id="ARBA00022729"/>
    </source>
</evidence>
<comment type="caution">
    <text evidence="4">The sequence shown here is derived from an EMBL/GenBank/DDBJ whole genome shotgun (WGS) entry which is preliminary data.</text>
</comment>
<dbReference type="EMBL" id="NDXW01000001">
    <property type="protein sequence ID" value="RDH44898.1"/>
    <property type="molecule type" value="Genomic_DNA"/>
</dbReference>
<dbReference type="GO" id="GO:0005975">
    <property type="term" value="P:carbohydrate metabolic process"/>
    <property type="evidence" value="ECO:0007669"/>
    <property type="project" value="InterPro"/>
</dbReference>
<feature type="domain" description="NodB homology" evidence="3">
    <location>
        <begin position="215"/>
        <end position="284"/>
    </location>
</feature>
<dbReference type="PANTHER" id="PTHR34216:SF3">
    <property type="entry name" value="POLY-BETA-1,6-N-ACETYL-D-GLUCOSAMINE N-DEACETYLASE"/>
    <property type="match status" value="1"/>
</dbReference>
<dbReference type="SUPFAM" id="SSF88713">
    <property type="entry name" value="Glycoside hydrolase/deacetylase"/>
    <property type="match status" value="1"/>
</dbReference>
<dbReference type="InterPro" id="IPR011330">
    <property type="entry name" value="Glyco_hydro/deAcase_b/a-brl"/>
</dbReference>
<dbReference type="InterPro" id="IPR002509">
    <property type="entry name" value="NODB_dom"/>
</dbReference>
<organism evidence="4 5">
    <name type="scientific">Zooshikella ganghwensis</name>
    <dbReference type="NCBI Taxonomy" id="202772"/>
    <lineage>
        <taxon>Bacteria</taxon>
        <taxon>Pseudomonadati</taxon>
        <taxon>Pseudomonadota</taxon>
        <taxon>Gammaproteobacteria</taxon>
        <taxon>Oceanospirillales</taxon>
        <taxon>Zooshikellaceae</taxon>
        <taxon>Zooshikella</taxon>
    </lineage>
</organism>
<sequence length="361" mass="42238">MFKVFLLRIIRGLGVFRLLKPLNRNKLLILCYHAYELRDESQAFPKLFIKADTFQKRLNTLQKAGYTVLPLSTGIDLLKRNQLRGYNAIITIDDGFHSVAEMGIPILNQFNMPATIYLTTYYQQKQTPIFSLAVQYMFWQAEDRTPSLSELEPFSQQLTHADQLDRQQLMWALIELGEDHLSQQEREQLAQKIATSLAVDYEAIRQDKLFTVMSSQQVQSCFSPNIDIQLHTHRHQLPVEQQLTTREILENRYALEQLLPKTYDHFCYPSGFWHKQHWPWLRAASVQSATTCEAGLNRPDTPLMALKRILDGEYISQVEFEAELYGFGELYRYFKRFAIKIKQTIEHARHTVNAQYAKRAK</sequence>
<keyword evidence="5" id="KW-1185">Reference proteome</keyword>